<sequence length="49" mass="5780">MTLNRLLTNEEITIISWTPEQQDEANQFLRSHMLSDFNANLTNLTNSKW</sequence>
<feature type="non-terminal residue" evidence="1">
    <location>
        <position position="49"/>
    </location>
</feature>
<accession>A0ABN7VV26</accession>
<protein>
    <submittedName>
        <fullName evidence="1">39188_t:CDS:1</fullName>
    </submittedName>
</protein>
<gene>
    <name evidence="1" type="ORF">GMARGA_LOCUS23193</name>
</gene>
<dbReference type="Proteomes" id="UP000789901">
    <property type="component" value="Unassembled WGS sequence"/>
</dbReference>
<name>A0ABN7VV26_GIGMA</name>
<dbReference type="EMBL" id="CAJVQB010023257">
    <property type="protein sequence ID" value="CAG8801435.1"/>
    <property type="molecule type" value="Genomic_DNA"/>
</dbReference>
<keyword evidence="2" id="KW-1185">Reference proteome</keyword>
<evidence type="ECO:0000313" key="1">
    <source>
        <dbReference type="EMBL" id="CAG8801435.1"/>
    </source>
</evidence>
<organism evidence="1 2">
    <name type="scientific">Gigaspora margarita</name>
    <dbReference type="NCBI Taxonomy" id="4874"/>
    <lineage>
        <taxon>Eukaryota</taxon>
        <taxon>Fungi</taxon>
        <taxon>Fungi incertae sedis</taxon>
        <taxon>Mucoromycota</taxon>
        <taxon>Glomeromycotina</taxon>
        <taxon>Glomeromycetes</taxon>
        <taxon>Diversisporales</taxon>
        <taxon>Gigasporaceae</taxon>
        <taxon>Gigaspora</taxon>
    </lineage>
</organism>
<reference evidence="1 2" key="1">
    <citation type="submission" date="2021-06" db="EMBL/GenBank/DDBJ databases">
        <authorList>
            <person name="Kallberg Y."/>
            <person name="Tangrot J."/>
            <person name="Rosling A."/>
        </authorList>
    </citation>
    <scope>NUCLEOTIDE SEQUENCE [LARGE SCALE GENOMIC DNA]</scope>
    <source>
        <strain evidence="1 2">120-4 pot B 10/14</strain>
    </source>
</reference>
<evidence type="ECO:0000313" key="2">
    <source>
        <dbReference type="Proteomes" id="UP000789901"/>
    </source>
</evidence>
<comment type="caution">
    <text evidence="1">The sequence shown here is derived from an EMBL/GenBank/DDBJ whole genome shotgun (WGS) entry which is preliminary data.</text>
</comment>
<proteinExistence type="predicted"/>